<organism evidence="2 3">
    <name type="scientific">Candidatus Nomurabacteria bacterium RIFCSPHIGHO2_02_FULL_42_24</name>
    <dbReference type="NCBI Taxonomy" id="1801757"/>
    <lineage>
        <taxon>Bacteria</taxon>
        <taxon>Candidatus Nomuraibacteriota</taxon>
    </lineage>
</organism>
<accession>A0A1F6WLS2</accession>
<protein>
    <submittedName>
        <fullName evidence="2">Uncharacterized protein</fullName>
    </submittedName>
</protein>
<feature type="transmembrane region" description="Helical" evidence="1">
    <location>
        <begin position="12"/>
        <end position="30"/>
    </location>
</feature>
<proteinExistence type="predicted"/>
<evidence type="ECO:0000256" key="1">
    <source>
        <dbReference type="SAM" id="Phobius"/>
    </source>
</evidence>
<dbReference type="EMBL" id="MFUH01000002">
    <property type="protein sequence ID" value="OGI82829.1"/>
    <property type="molecule type" value="Genomic_DNA"/>
</dbReference>
<keyword evidence="1" id="KW-1133">Transmembrane helix</keyword>
<dbReference type="Proteomes" id="UP000179880">
    <property type="component" value="Unassembled WGS sequence"/>
</dbReference>
<reference evidence="2 3" key="1">
    <citation type="journal article" date="2016" name="Nat. Commun.">
        <title>Thousands of microbial genomes shed light on interconnected biogeochemical processes in an aquifer system.</title>
        <authorList>
            <person name="Anantharaman K."/>
            <person name="Brown C.T."/>
            <person name="Hug L.A."/>
            <person name="Sharon I."/>
            <person name="Castelle C.J."/>
            <person name="Probst A.J."/>
            <person name="Thomas B.C."/>
            <person name="Singh A."/>
            <person name="Wilkins M.J."/>
            <person name="Karaoz U."/>
            <person name="Brodie E.L."/>
            <person name="Williams K.H."/>
            <person name="Hubbard S.S."/>
            <person name="Banfield J.F."/>
        </authorList>
    </citation>
    <scope>NUCLEOTIDE SEQUENCE [LARGE SCALE GENOMIC DNA]</scope>
</reference>
<keyword evidence="1" id="KW-0812">Transmembrane</keyword>
<feature type="transmembrane region" description="Helical" evidence="1">
    <location>
        <begin position="36"/>
        <end position="58"/>
    </location>
</feature>
<comment type="caution">
    <text evidence="2">The sequence shown here is derived from an EMBL/GenBank/DDBJ whole genome shotgun (WGS) entry which is preliminary data.</text>
</comment>
<feature type="transmembrane region" description="Helical" evidence="1">
    <location>
        <begin position="70"/>
        <end position="89"/>
    </location>
</feature>
<sequence length="136" mass="16226">MNEIIFPQSRIKFLIILILGSLLFTYLFAIPRFILLIPYSFLIITFVFLVLMFLTFFFYRKLKKGKQVGIKFLFLLCIILLIFNVDLFIRLYNIESFLPGANFFMLFMFGLPLAGVNLVILKKLYFLRKHPFFNKK</sequence>
<feature type="transmembrane region" description="Helical" evidence="1">
    <location>
        <begin position="101"/>
        <end position="121"/>
    </location>
</feature>
<evidence type="ECO:0000313" key="2">
    <source>
        <dbReference type="EMBL" id="OGI82829.1"/>
    </source>
</evidence>
<dbReference type="AlphaFoldDB" id="A0A1F6WLS2"/>
<name>A0A1F6WLS2_9BACT</name>
<evidence type="ECO:0000313" key="3">
    <source>
        <dbReference type="Proteomes" id="UP000179880"/>
    </source>
</evidence>
<keyword evidence="1" id="KW-0472">Membrane</keyword>
<gene>
    <name evidence="2" type="ORF">A3B93_00285</name>
</gene>